<dbReference type="NCBIfam" id="TIGR00176">
    <property type="entry name" value="mobB"/>
    <property type="match status" value="1"/>
</dbReference>
<keyword evidence="7" id="KW-1185">Reference proteome</keyword>
<dbReference type="RefSeq" id="WP_002630282.1">
    <property type="nucleotide sequence ID" value="NZ_ANAH02000004.1"/>
</dbReference>
<comment type="function">
    <text evidence="3">Required for formate dehydrogenase (FDH) activity. Acts as a sulfur carrier protein that transfers sulfur from IscS to the molybdenum cofactor prior to its insertion into FDH.</text>
</comment>
<dbReference type="Proteomes" id="UP000011682">
    <property type="component" value="Unassembled WGS sequence"/>
</dbReference>
<dbReference type="SUPFAM" id="SSF53927">
    <property type="entry name" value="Cytidine deaminase-like"/>
    <property type="match status" value="1"/>
</dbReference>
<dbReference type="EMBL" id="ANAH02000004">
    <property type="protein sequence ID" value="EPX63882.1"/>
    <property type="molecule type" value="Genomic_DNA"/>
</dbReference>
<dbReference type="PANTHER" id="PTHR30592">
    <property type="entry name" value="FORMATE DEHYDROGENASE"/>
    <property type="match status" value="1"/>
</dbReference>
<dbReference type="InterPro" id="IPR003786">
    <property type="entry name" value="FdhD"/>
</dbReference>
<evidence type="ECO:0000256" key="1">
    <source>
        <dbReference type="ARBA" id="ARBA00022490"/>
    </source>
</evidence>
<accession>S9PN17</accession>
<comment type="similarity">
    <text evidence="3">Belongs to the FdhD family.</text>
</comment>
<dbReference type="AlphaFoldDB" id="S9PN17"/>
<evidence type="ECO:0000256" key="4">
    <source>
        <dbReference type="SAM" id="MobiDB-lite"/>
    </source>
</evidence>
<dbReference type="CDD" id="cd03116">
    <property type="entry name" value="MobB"/>
    <property type="match status" value="1"/>
</dbReference>
<feature type="region of interest" description="Disordered" evidence="4">
    <location>
        <begin position="169"/>
        <end position="197"/>
    </location>
</feature>
<evidence type="ECO:0000313" key="7">
    <source>
        <dbReference type="Proteomes" id="UP000011682"/>
    </source>
</evidence>
<dbReference type="NCBIfam" id="TIGR00129">
    <property type="entry name" value="fdhD_narQ"/>
    <property type="match status" value="1"/>
</dbReference>
<dbReference type="SUPFAM" id="SSF52540">
    <property type="entry name" value="P-loop containing nucleoside triphosphate hydrolases"/>
    <property type="match status" value="1"/>
</dbReference>
<dbReference type="HAMAP" id="MF_00187">
    <property type="entry name" value="FdhD"/>
    <property type="match status" value="1"/>
</dbReference>
<dbReference type="OrthoDB" id="3197277at2"/>
<keyword evidence="1 3" id="KW-0963">Cytoplasm</keyword>
<evidence type="ECO:0000313" key="6">
    <source>
        <dbReference type="EMBL" id="EPX63882.1"/>
    </source>
</evidence>
<dbReference type="InterPro" id="IPR016193">
    <property type="entry name" value="Cytidine_deaminase-like"/>
</dbReference>
<proteinExistence type="inferred from homology"/>
<dbReference type="Pfam" id="PF03205">
    <property type="entry name" value="MobB"/>
    <property type="match status" value="1"/>
</dbReference>
<keyword evidence="2 3" id="KW-0501">Molybdenum cofactor biosynthesis</keyword>
<name>S9PN17_CYSF2</name>
<feature type="active site" description="Cysteine persulfide intermediate" evidence="3">
    <location>
        <position position="309"/>
    </location>
</feature>
<gene>
    <name evidence="3" type="primary">fdhD</name>
    <name evidence="6" type="ORF">D187_005012</name>
</gene>
<dbReference type="GO" id="GO:0097163">
    <property type="term" value="F:sulfur carrier activity"/>
    <property type="evidence" value="ECO:0007669"/>
    <property type="project" value="UniProtKB-UniRule"/>
</dbReference>
<dbReference type="Pfam" id="PF02634">
    <property type="entry name" value="FdhD-NarQ"/>
    <property type="match status" value="1"/>
</dbReference>
<comment type="caution">
    <text evidence="6">The sequence shown here is derived from an EMBL/GenBank/DDBJ whole genome shotgun (WGS) entry which is preliminary data.</text>
</comment>
<dbReference type="eggNOG" id="COG1763">
    <property type="taxonomic scope" value="Bacteria"/>
</dbReference>
<evidence type="ECO:0000259" key="5">
    <source>
        <dbReference type="Pfam" id="PF03205"/>
    </source>
</evidence>
<dbReference type="GO" id="GO:0005737">
    <property type="term" value="C:cytoplasm"/>
    <property type="evidence" value="ECO:0007669"/>
    <property type="project" value="UniProtKB-SubCell"/>
</dbReference>
<dbReference type="Gene3D" id="3.40.140.10">
    <property type="entry name" value="Cytidine Deaminase, domain 2"/>
    <property type="match status" value="1"/>
</dbReference>
<organism evidence="6 7">
    <name type="scientific">Cystobacter fuscus (strain ATCC 25194 / DSM 2262 / NBRC 100088 / M29)</name>
    <dbReference type="NCBI Taxonomy" id="1242864"/>
    <lineage>
        <taxon>Bacteria</taxon>
        <taxon>Pseudomonadati</taxon>
        <taxon>Myxococcota</taxon>
        <taxon>Myxococcia</taxon>
        <taxon>Myxococcales</taxon>
        <taxon>Cystobacterineae</taxon>
        <taxon>Archangiaceae</taxon>
        <taxon>Cystobacter</taxon>
    </lineage>
</organism>
<sequence>MTPIAVSIIGWSGAGKTALITRLVPELHARGLRVGVVKHTSHPHPLHPEGRDTAHHARAGAALVVFATPEGVQVSLPSPPARLSALLERFAGHLDLVLVEGWKEGPLPKLEVWREGLEAPLSATRSDVLAFVGPEGGPGVGSGMEGRPRFDPEDTRGIADFLQHGPREGGWRPAAPVRSEAPAPARTSPAVLPPGVTWRPVRRHTADSGLSDERDDAVAIEEPLDIRVSGDTVAITLRTPGADRFLVTGFLFAEGLIHGAEDLGGLVHCGRPGEEGYGNTVEVTPAPGLVMDLERVSATRRGTLTTAACGVCGRRSVDDLVAACHPVPPGPPFSASVLASTPERLRATQLNFAHTGGVHAAAALDAHGEVLAAFEDVGRHNAVDKVVGALVLEHGLRSARTALKDSPRPALLVVSGRVGFDILQKAAVARIPIVASVSAATSLAIDLAGRAGITLATFVRGGRFNVYCHPERIRED</sequence>
<dbReference type="InterPro" id="IPR004435">
    <property type="entry name" value="MobB_dom"/>
</dbReference>
<dbReference type="Gene3D" id="3.40.50.300">
    <property type="entry name" value="P-loop containing nucleotide triphosphate hydrolases"/>
    <property type="match status" value="1"/>
</dbReference>
<feature type="domain" description="Molybdopterin-guanine dinucleotide biosynthesis protein B (MobB)" evidence="5">
    <location>
        <begin position="6"/>
        <end position="132"/>
    </location>
</feature>
<comment type="subcellular location">
    <subcellularLocation>
        <location evidence="3">Cytoplasm</location>
    </subcellularLocation>
</comment>
<protein>
    <recommendedName>
        <fullName evidence="3">Sulfur carrier protein FdhD</fullName>
    </recommendedName>
</protein>
<dbReference type="Gene3D" id="3.10.20.10">
    <property type="match status" value="1"/>
</dbReference>
<evidence type="ECO:0000256" key="3">
    <source>
        <dbReference type="HAMAP-Rule" id="MF_00187"/>
    </source>
</evidence>
<dbReference type="PANTHER" id="PTHR30592:SF1">
    <property type="entry name" value="SULFUR CARRIER PROTEIN FDHD"/>
    <property type="match status" value="1"/>
</dbReference>
<dbReference type="GO" id="GO:0005525">
    <property type="term" value="F:GTP binding"/>
    <property type="evidence" value="ECO:0007669"/>
    <property type="project" value="InterPro"/>
</dbReference>
<reference evidence="6" key="1">
    <citation type="submission" date="2013-05" db="EMBL/GenBank/DDBJ databases">
        <title>Genome assembly of Cystobacter fuscus DSM 2262.</title>
        <authorList>
            <person name="Sharma G."/>
            <person name="Khatri I."/>
            <person name="Kaur C."/>
            <person name="Mayilraj S."/>
            <person name="Subramanian S."/>
        </authorList>
    </citation>
    <scope>NUCLEOTIDE SEQUENCE [LARGE SCALE GENOMIC DNA]</scope>
    <source>
        <strain evidence="6">DSM 2262</strain>
    </source>
</reference>
<evidence type="ECO:0000256" key="2">
    <source>
        <dbReference type="ARBA" id="ARBA00023150"/>
    </source>
</evidence>
<dbReference type="GO" id="GO:0006777">
    <property type="term" value="P:Mo-molybdopterin cofactor biosynthetic process"/>
    <property type="evidence" value="ECO:0007669"/>
    <property type="project" value="UniProtKB-UniRule"/>
</dbReference>
<dbReference type="InterPro" id="IPR027417">
    <property type="entry name" value="P-loop_NTPase"/>
</dbReference>
<dbReference type="GO" id="GO:0016783">
    <property type="term" value="F:sulfurtransferase activity"/>
    <property type="evidence" value="ECO:0007669"/>
    <property type="project" value="InterPro"/>
</dbReference>
<feature type="binding site" evidence="3">
    <location>
        <begin position="458"/>
        <end position="463"/>
    </location>
    <ligand>
        <name>Mo-bis(molybdopterin guanine dinucleotide)</name>
        <dbReference type="ChEBI" id="CHEBI:60539"/>
    </ligand>
</feature>
<dbReference type="eggNOG" id="COG1526">
    <property type="taxonomic scope" value="Bacteria"/>
</dbReference>